<dbReference type="Proteomes" id="UP000504611">
    <property type="component" value="Unplaced"/>
</dbReference>
<evidence type="ECO:0000259" key="4">
    <source>
        <dbReference type="PROSITE" id="PS50222"/>
    </source>
</evidence>
<dbReference type="RefSeq" id="XP_010767116.1">
    <property type="nucleotide sequence ID" value="XM_010768814.1"/>
</dbReference>
<dbReference type="AlphaFoldDB" id="A0A6I9MYS2"/>
<evidence type="ECO:0000313" key="5">
    <source>
        <dbReference type="Proteomes" id="UP000504611"/>
    </source>
</evidence>
<evidence type="ECO:0000313" key="6">
    <source>
        <dbReference type="RefSeq" id="XP_010767116.1"/>
    </source>
</evidence>
<dbReference type="KEGG" id="ncc:104943428"/>
<dbReference type="InterPro" id="IPR011992">
    <property type="entry name" value="EF-hand-dom_pair"/>
</dbReference>
<dbReference type="GeneID" id="104943428"/>
<evidence type="ECO:0000256" key="2">
    <source>
        <dbReference type="SAM" id="MobiDB-lite"/>
    </source>
</evidence>
<evidence type="ECO:0000256" key="3">
    <source>
        <dbReference type="SAM" id="SignalP"/>
    </source>
</evidence>
<feature type="signal peptide" evidence="3">
    <location>
        <begin position="1"/>
        <end position="25"/>
    </location>
</feature>
<dbReference type="InterPro" id="IPR029477">
    <property type="entry name" value="DAG_kinase_typeI_N"/>
</dbReference>
<dbReference type="InterPro" id="IPR002048">
    <property type="entry name" value="EF_hand_dom"/>
</dbReference>
<dbReference type="GO" id="GO:0004143">
    <property type="term" value="F:ATP-dependent diacylglycerol kinase activity"/>
    <property type="evidence" value="ECO:0007669"/>
    <property type="project" value="UniProtKB-EC"/>
</dbReference>
<feature type="domain" description="EF-hand" evidence="4">
    <location>
        <begin position="233"/>
        <end position="256"/>
    </location>
</feature>
<dbReference type="InterPro" id="IPR038199">
    <property type="entry name" value="DGK_typeI_N_sf"/>
</dbReference>
<reference evidence="6" key="1">
    <citation type="submission" date="2025-08" db="UniProtKB">
        <authorList>
            <consortium name="RefSeq"/>
        </authorList>
    </citation>
    <scope>IDENTIFICATION</scope>
    <source>
        <tissue evidence="6">Muscle</tissue>
    </source>
</reference>
<evidence type="ECO:0000256" key="1">
    <source>
        <dbReference type="ARBA" id="ARBA00023411"/>
    </source>
</evidence>
<accession>A0A6I9MYS2</accession>
<dbReference type="Gene3D" id="1.10.238.110">
    <property type="entry name" value="Diacylglycerol kinase alpha"/>
    <property type="match status" value="2"/>
</dbReference>
<feature type="non-terminal residue" evidence="6">
    <location>
        <position position="256"/>
    </location>
</feature>
<protein>
    <submittedName>
        <fullName evidence="6">Diacylglycerol kinase gamma-like</fullName>
    </submittedName>
</protein>
<keyword evidence="5" id="KW-1185">Reference proteome</keyword>
<proteinExistence type="predicted"/>
<dbReference type="OrthoDB" id="8950990at2759"/>
<dbReference type="PROSITE" id="PS50222">
    <property type="entry name" value="EF_HAND_2"/>
    <property type="match status" value="1"/>
</dbReference>
<gene>
    <name evidence="6" type="primary">LOC104943428</name>
</gene>
<dbReference type="Pfam" id="PF14513">
    <property type="entry name" value="DAG_kinase_N"/>
    <property type="match status" value="1"/>
</dbReference>
<feature type="compositionally biased region" description="Basic and acidic residues" evidence="2">
    <location>
        <begin position="187"/>
        <end position="197"/>
    </location>
</feature>
<comment type="catalytic activity">
    <reaction evidence="1">
        <text>a 1,2-diacyl-sn-glycerol + ATP = a 1,2-diacyl-sn-glycero-3-phosphate + ADP + H(+)</text>
        <dbReference type="Rhea" id="RHEA:10272"/>
        <dbReference type="ChEBI" id="CHEBI:15378"/>
        <dbReference type="ChEBI" id="CHEBI:17815"/>
        <dbReference type="ChEBI" id="CHEBI:30616"/>
        <dbReference type="ChEBI" id="CHEBI:58608"/>
        <dbReference type="ChEBI" id="CHEBI:456216"/>
        <dbReference type="EC" id="2.7.1.107"/>
    </reaction>
    <physiologicalReaction direction="left-to-right" evidence="1">
        <dbReference type="Rhea" id="RHEA:10273"/>
    </physiologicalReaction>
</comment>
<keyword evidence="3" id="KW-0732">Signal</keyword>
<sequence>LTFSSSPSLTPSSLLLFVIVPTVKQKQDVLNQPIDYEGFQLFMATYLENDIPEELCQHLFTSFKSKTGGGSPDHSRAGTSLLDARSIDAGISIQTEVACAPITGMNGKSILSAMGRHTPDHSAVMTAASSTSPCSSRSSSQRSGKGAQTPGGPHRSPCSQVRSSEAGCNALTPNSGPGRSPASPKLSPERSRSEKHLSLRRSPSPQKGTPLPAPQVVFLKDIVCYLSLLERGTPEDKLEFMFRLYDTDGNGVLDSS</sequence>
<organism evidence="5 6">
    <name type="scientific">Notothenia coriiceps</name>
    <name type="common">black rockcod</name>
    <dbReference type="NCBI Taxonomy" id="8208"/>
    <lineage>
        <taxon>Eukaryota</taxon>
        <taxon>Metazoa</taxon>
        <taxon>Chordata</taxon>
        <taxon>Craniata</taxon>
        <taxon>Vertebrata</taxon>
        <taxon>Euteleostomi</taxon>
        <taxon>Actinopterygii</taxon>
        <taxon>Neopterygii</taxon>
        <taxon>Teleostei</taxon>
        <taxon>Neoteleostei</taxon>
        <taxon>Acanthomorphata</taxon>
        <taxon>Eupercaria</taxon>
        <taxon>Perciformes</taxon>
        <taxon>Notothenioidei</taxon>
        <taxon>Nototheniidae</taxon>
        <taxon>Notothenia</taxon>
    </lineage>
</organism>
<name>A0A6I9MYS2_9TELE</name>
<feature type="chain" id="PRO_5026960781" evidence="3">
    <location>
        <begin position="26"/>
        <end position="256"/>
    </location>
</feature>
<feature type="region of interest" description="Disordered" evidence="2">
    <location>
        <begin position="123"/>
        <end position="212"/>
    </location>
</feature>
<feature type="compositionally biased region" description="Low complexity" evidence="2">
    <location>
        <begin position="129"/>
        <end position="143"/>
    </location>
</feature>
<feature type="non-terminal residue" evidence="6">
    <location>
        <position position="1"/>
    </location>
</feature>
<dbReference type="SUPFAM" id="SSF47473">
    <property type="entry name" value="EF-hand"/>
    <property type="match status" value="1"/>
</dbReference>
<dbReference type="GO" id="GO:0005509">
    <property type="term" value="F:calcium ion binding"/>
    <property type="evidence" value="ECO:0007669"/>
    <property type="project" value="InterPro"/>
</dbReference>